<comment type="caution">
    <text evidence="1">The sequence shown here is derived from an EMBL/GenBank/DDBJ whole genome shotgun (WGS) entry which is preliminary data.</text>
</comment>
<evidence type="ECO:0000313" key="1">
    <source>
        <dbReference type="EMBL" id="MPM50667.1"/>
    </source>
</evidence>
<dbReference type="EMBL" id="VSSQ01013068">
    <property type="protein sequence ID" value="MPM50667.1"/>
    <property type="molecule type" value="Genomic_DNA"/>
</dbReference>
<reference evidence="1" key="1">
    <citation type="submission" date="2019-08" db="EMBL/GenBank/DDBJ databases">
        <authorList>
            <person name="Kucharzyk K."/>
            <person name="Murdoch R.W."/>
            <person name="Higgins S."/>
            <person name="Loffler F."/>
        </authorList>
    </citation>
    <scope>NUCLEOTIDE SEQUENCE</scope>
</reference>
<organism evidence="1">
    <name type="scientific">bioreactor metagenome</name>
    <dbReference type="NCBI Taxonomy" id="1076179"/>
    <lineage>
        <taxon>unclassified sequences</taxon>
        <taxon>metagenomes</taxon>
        <taxon>ecological metagenomes</taxon>
    </lineage>
</organism>
<protein>
    <submittedName>
        <fullName evidence="1">Uncharacterized protein</fullName>
    </submittedName>
</protein>
<dbReference type="AlphaFoldDB" id="A0A645ACA9"/>
<gene>
    <name evidence="1" type="ORF">SDC9_97409</name>
</gene>
<sequence length="92" mass="10627">MLPIPAFRSLIAGKNQKVQQLEVELLLQDEKIKECYGENDYATEKIIDGLDVPKIKNKNDFWKKALNLNKDDFNAFEPLFSTLDAIFNNTNH</sequence>
<name>A0A645ACA9_9ZZZZ</name>
<proteinExistence type="predicted"/>
<accession>A0A645ACA9</accession>